<name>A0A9X2PY15_9BACT</name>
<reference evidence="2" key="1">
    <citation type="submission" date="2022-08" db="EMBL/GenBank/DDBJ databases">
        <title>Genomic Encyclopedia of Type Strains, Phase V (KMG-V): Genome sequencing to study the core and pangenomes of soil and plant-associated prokaryotes.</title>
        <authorList>
            <person name="Whitman W."/>
        </authorList>
    </citation>
    <scope>NUCLEOTIDE SEQUENCE</scope>
    <source>
        <strain evidence="2">0</strain>
    </source>
</reference>
<dbReference type="InterPro" id="IPR029044">
    <property type="entry name" value="Nucleotide-diphossugar_trans"/>
</dbReference>
<organism evidence="2 3">
    <name type="scientific">Salinibacter ruber</name>
    <dbReference type="NCBI Taxonomy" id="146919"/>
    <lineage>
        <taxon>Bacteria</taxon>
        <taxon>Pseudomonadati</taxon>
        <taxon>Rhodothermota</taxon>
        <taxon>Rhodothermia</taxon>
        <taxon>Rhodothermales</taxon>
        <taxon>Salinibacteraceae</taxon>
        <taxon>Salinibacter</taxon>
    </lineage>
</organism>
<dbReference type="PANTHER" id="PTHR36529:SF1">
    <property type="entry name" value="GLYCOSYLTRANSFERASE"/>
    <property type="match status" value="1"/>
</dbReference>
<gene>
    <name evidence="2" type="ORF">GGP71_001425</name>
</gene>
<dbReference type="Proteomes" id="UP001155027">
    <property type="component" value="Unassembled WGS sequence"/>
</dbReference>
<dbReference type="InterPro" id="IPR018641">
    <property type="entry name" value="Trfase_1_rSAM/seldom-assoc"/>
</dbReference>
<proteinExistence type="predicted"/>
<dbReference type="Gene3D" id="3.90.550.10">
    <property type="entry name" value="Spore Coat Polysaccharide Biosynthesis Protein SpsA, Chain A"/>
    <property type="match status" value="1"/>
</dbReference>
<evidence type="ECO:0000256" key="1">
    <source>
        <dbReference type="SAM" id="MobiDB-lite"/>
    </source>
</evidence>
<feature type="region of interest" description="Disordered" evidence="1">
    <location>
        <begin position="182"/>
        <end position="211"/>
    </location>
</feature>
<dbReference type="RefSeq" id="WP_259220293.1">
    <property type="nucleotide sequence ID" value="NZ_JANUAV010000004.1"/>
</dbReference>
<sequence>MGQDYAQSRRVAAAFYDHARRAVADSGLPAIEVNGAQQRGRNFGARLANAVADAFAAGYEHVIAVGNDCPALHEVDWAAVTEQLEAGRPVLGPTSGHDGAYLIGLSRDQFEHAAFAALPWTTDGLFPALHRHLVAASGAAPVRLAVRDDVNEPAELRALLRRNQTGALAARLRRVLASTHCTSHVPARSTTRPVLERRSRAPPYSSLLSRR</sequence>
<dbReference type="Pfam" id="PF09837">
    <property type="entry name" value="DUF2064"/>
    <property type="match status" value="1"/>
</dbReference>
<accession>A0A9X2PY15</accession>
<dbReference type="EMBL" id="JANUAU010000004">
    <property type="protein sequence ID" value="MCS3677502.1"/>
    <property type="molecule type" value="Genomic_DNA"/>
</dbReference>
<dbReference type="SUPFAM" id="SSF53448">
    <property type="entry name" value="Nucleotide-diphospho-sugar transferases"/>
    <property type="match status" value="1"/>
</dbReference>
<protein>
    <submittedName>
        <fullName evidence="2">Glycosyltransferase A (GT-A) superfamily protein (DUF2064 family)</fullName>
    </submittedName>
</protein>
<dbReference type="PANTHER" id="PTHR36529">
    <property type="entry name" value="SLL1095 PROTEIN"/>
    <property type="match status" value="1"/>
</dbReference>
<evidence type="ECO:0000313" key="2">
    <source>
        <dbReference type="EMBL" id="MCS3677502.1"/>
    </source>
</evidence>
<dbReference type="AlphaFoldDB" id="A0A9X2PY15"/>
<comment type="caution">
    <text evidence="2">The sequence shown here is derived from an EMBL/GenBank/DDBJ whole genome shotgun (WGS) entry which is preliminary data.</text>
</comment>
<evidence type="ECO:0000313" key="3">
    <source>
        <dbReference type="Proteomes" id="UP001155027"/>
    </source>
</evidence>